<proteinExistence type="predicted"/>
<keyword evidence="2" id="KW-1185">Reference proteome</keyword>
<name>A0A4Y2V908_ARAVE</name>
<dbReference type="EMBL" id="BGPR01044315">
    <property type="protein sequence ID" value="GBO21061.1"/>
    <property type="molecule type" value="Genomic_DNA"/>
</dbReference>
<accession>A0A4Y2V908</accession>
<comment type="caution">
    <text evidence="1">The sequence shown here is derived from an EMBL/GenBank/DDBJ whole genome shotgun (WGS) entry which is preliminary data.</text>
</comment>
<evidence type="ECO:0000313" key="1">
    <source>
        <dbReference type="EMBL" id="GBO21061.1"/>
    </source>
</evidence>
<gene>
    <name evidence="1" type="ORF">AVEN_74663_1</name>
</gene>
<evidence type="ECO:0000313" key="2">
    <source>
        <dbReference type="Proteomes" id="UP000499080"/>
    </source>
</evidence>
<organism evidence="1 2">
    <name type="scientific">Araneus ventricosus</name>
    <name type="common">Orbweaver spider</name>
    <name type="synonym">Epeira ventricosa</name>
    <dbReference type="NCBI Taxonomy" id="182803"/>
    <lineage>
        <taxon>Eukaryota</taxon>
        <taxon>Metazoa</taxon>
        <taxon>Ecdysozoa</taxon>
        <taxon>Arthropoda</taxon>
        <taxon>Chelicerata</taxon>
        <taxon>Arachnida</taxon>
        <taxon>Araneae</taxon>
        <taxon>Araneomorphae</taxon>
        <taxon>Entelegynae</taxon>
        <taxon>Araneoidea</taxon>
        <taxon>Araneidae</taxon>
        <taxon>Araneus</taxon>
    </lineage>
</organism>
<sequence length="90" mass="10097">IWVEFVVVRSLLCPSCPSYSFPNGPSCPNFSNDFFTLSQRMRPLVVHFPVIMLSNTAATWCSSEEYALPGGKSNSRCLTHGHLKLLDRFS</sequence>
<protein>
    <submittedName>
        <fullName evidence="1">Uncharacterized protein</fullName>
    </submittedName>
</protein>
<dbReference type="AlphaFoldDB" id="A0A4Y2V908"/>
<feature type="non-terminal residue" evidence="1">
    <location>
        <position position="1"/>
    </location>
</feature>
<dbReference type="Proteomes" id="UP000499080">
    <property type="component" value="Unassembled WGS sequence"/>
</dbReference>
<reference evidence="1 2" key="1">
    <citation type="journal article" date="2019" name="Sci. Rep.">
        <title>Orb-weaving spider Araneus ventricosus genome elucidates the spidroin gene catalogue.</title>
        <authorList>
            <person name="Kono N."/>
            <person name="Nakamura H."/>
            <person name="Ohtoshi R."/>
            <person name="Moran D.A.P."/>
            <person name="Shinohara A."/>
            <person name="Yoshida Y."/>
            <person name="Fujiwara M."/>
            <person name="Mori M."/>
            <person name="Tomita M."/>
            <person name="Arakawa K."/>
        </authorList>
    </citation>
    <scope>NUCLEOTIDE SEQUENCE [LARGE SCALE GENOMIC DNA]</scope>
</reference>